<reference evidence="3 4" key="1">
    <citation type="submission" date="2018-03" db="EMBL/GenBank/DDBJ databases">
        <title>Cereibacter changlensis.</title>
        <authorList>
            <person name="Meyer T.E."/>
            <person name="Miller S."/>
            <person name="Lodha T."/>
            <person name="Gandham S."/>
            <person name="Chintalapati S."/>
            <person name="Chintalapati V.R."/>
        </authorList>
    </citation>
    <scope>NUCLEOTIDE SEQUENCE [LARGE SCALE GENOMIC DNA]</scope>
    <source>
        <strain evidence="3 4">JA139</strain>
    </source>
</reference>
<feature type="domain" description="DUF4334" evidence="2">
    <location>
        <begin position="124"/>
        <end position="179"/>
    </location>
</feature>
<feature type="domain" description="GXWXG" evidence="1">
    <location>
        <begin position="24"/>
        <end position="81"/>
    </location>
</feature>
<dbReference type="InterPro" id="IPR025568">
    <property type="entry name" value="DUF4334"/>
</dbReference>
<gene>
    <name evidence="3" type="ORF">C5F48_16525</name>
</gene>
<evidence type="ECO:0008006" key="5">
    <source>
        <dbReference type="Google" id="ProtNLM"/>
    </source>
</evidence>
<protein>
    <recommendedName>
        <fullName evidence="5">DUF4334 domain-containing protein</fullName>
    </recommendedName>
</protein>
<dbReference type="Gene3D" id="2.40.128.580">
    <property type="entry name" value="GXWXG domain"/>
    <property type="match status" value="1"/>
</dbReference>
<proteinExistence type="predicted"/>
<keyword evidence="4" id="KW-1185">Reference proteome</keyword>
<dbReference type="OrthoDB" id="8905397at2"/>
<dbReference type="Pfam" id="PF14231">
    <property type="entry name" value="GXWXG"/>
    <property type="match status" value="1"/>
</dbReference>
<dbReference type="EMBL" id="PZKG01000093">
    <property type="protein sequence ID" value="PTE20618.1"/>
    <property type="molecule type" value="Genomic_DNA"/>
</dbReference>
<comment type="caution">
    <text evidence="3">The sequence shown here is derived from an EMBL/GenBank/DDBJ whole genome shotgun (WGS) entry which is preliminary data.</text>
</comment>
<dbReference type="Pfam" id="PF14232">
    <property type="entry name" value="DUF4334"/>
    <property type="match status" value="1"/>
</dbReference>
<sequence length="180" mass="19893">MTNPAPDALARLSAGLLTTGAALEIFDRLPPASLAKMIGDWEGRGVATGHPLDGLLEAYGWRGKRFDSPEAAHPLLFGTDGGVFAISPAFLPLGLALRFAPLLRHRAVAAIGRPALRLLRSRRPQARLRMVEYRGVVTATMIYDALPILDAFRRIDDEHLLGAMDLRQSERPFFFLLRRR</sequence>
<dbReference type="RefSeq" id="WP_107664979.1">
    <property type="nucleotide sequence ID" value="NZ_PZKG01000093.1"/>
</dbReference>
<evidence type="ECO:0000313" key="3">
    <source>
        <dbReference type="EMBL" id="PTE20618.1"/>
    </source>
</evidence>
<dbReference type="AlphaFoldDB" id="A0A2T4JRT6"/>
<evidence type="ECO:0000313" key="4">
    <source>
        <dbReference type="Proteomes" id="UP000241010"/>
    </source>
</evidence>
<dbReference type="Proteomes" id="UP000241010">
    <property type="component" value="Unassembled WGS sequence"/>
</dbReference>
<dbReference type="InterPro" id="IPR025951">
    <property type="entry name" value="GXWXG_dom"/>
</dbReference>
<accession>A0A2T4JRT6</accession>
<evidence type="ECO:0000259" key="2">
    <source>
        <dbReference type="Pfam" id="PF14232"/>
    </source>
</evidence>
<organism evidence="3 4">
    <name type="scientific">Cereibacter changlensis JA139</name>
    <dbReference type="NCBI Taxonomy" id="1188249"/>
    <lineage>
        <taxon>Bacteria</taxon>
        <taxon>Pseudomonadati</taxon>
        <taxon>Pseudomonadota</taxon>
        <taxon>Alphaproteobacteria</taxon>
        <taxon>Rhodobacterales</taxon>
        <taxon>Paracoccaceae</taxon>
        <taxon>Cereibacter</taxon>
    </lineage>
</organism>
<evidence type="ECO:0000259" key="1">
    <source>
        <dbReference type="Pfam" id="PF14231"/>
    </source>
</evidence>
<name>A0A2T4JRT6_9RHOB</name>